<gene>
    <name evidence="2" type="ORF">SAMN05216276_105228</name>
</gene>
<dbReference type="GO" id="GO:0003677">
    <property type="term" value="F:DNA binding"/>
    <property type="evidence" value="ECO:0007669"/>
    <property type="project" value="InterPro"/>
</dbReference>
<dbReference type="PANTHER" id="PTHR35010:SF2">
    <property type="entry name" value="BLL4672 PROTEIN"/>
    <property type="match status" value="1"/>
</dbReference>
<proteinExistence type="predicted"/>
<dbReference type="Gene3D" id="1.10.260.40">
    <property type="entry name" value="lambda repressor-like DNA-binding domains"/>
    <property type="match status" value="1"/>
</dbReference>
<reference evidence="2 3" key="1">
    <citation type="submission" date="2017-06" db="EMBL/GenBank/DDBJ databases">
        <authorList>
            <person name="Kim H.J."/>
            <person name="Triplett B.A."/>
        </authorList>
    </citation>
    <scope>NUCLEOTIDE SEQUENCE [LARGE SCALE GENOMIC DNA]</scope>
    <source>
        <strain evidence="2 3">CGMCC 4.2132</strain>
    </source>
</reference>
<sequence length="284" mass="32102">MTYRYEMGSDKLLGEFLRARREVTSPERVGVLRSGPSRTPGLRRQEVAMLAGVSTDYYVRLEQGREHRPSDRVLDALVRVLDLGPDAAAHLYELAHPGSRQRGTTRRTERVDPHLLRLMHSWPHTPAFVFDRWQDVLARNPLAAALHSGLKYTDNMLSLLFLDPAARDFYRDWEQIARLRVAQLRAATGADLDNPYLTELVGELSRGSADFCRIWARHDVCGVSRELRRFRHHEVGELELVCELFDIATAPGQQLVIFHAEPASPSEQALAQLGNLATMASCDP</sequence>
<dbReference type="Pfam" id="PF13560">
    <property type="entry name" value="HTH_31"/>
    <property type="match status" value="1"/>
</dbReference>
<dbReference type="InterPro" id="IPR041413">
    <property type="entry name" value="MLTR_LBD"/>
</dbReference>
<dbReference type="EMBL" id="FZOD01000052">
    <property type="protein sequence ID" value="SNT50491.1"/>
    <property type="molecule type" value="Genomic_DNA"/>
</dbReference>
<dbReference type="SUPFAM" id="SSF47413">
    <property type="entry name" value="lambda repressor-like DNA-binding domains"/>
    <property type="match status" value="1"/>
</dbReference>
<dbReference type="AlphaFoldDB" id="A0A239N6D0"/>
<dbReference type="Pfam" id="PF17765">
    <property type="entry name" value="MLTR_LBD"/>
    <property type="match status" value="1"/>
</dbReference>
<evidence type="ECO:0000313" key="3">
    <source>
        <dbReference type="Proteomes" id="UP000198282"/>
    </source>
</evidence>
<dbReference type="PANTHER" id="PTHR35010">
    <property type="entry name" value="BLL4672 PROTEIN-RELATED"/>
    <property type="match status" value="1"/>
</dbReference>
<dbReference type="InterPro" id="IPR001387">
    <property type="entry name" value="Cro/C1-type_HTH"/>
</dbReference>
<evidence type="ECO:0000313" key="2">
    <source>
        <dbReference type="EMBL" id="SNT50491.1"/>
    </source>
</evidence>
<dbReference type="Proteomes" id="UP000198282">
    <property type="component" value="Unassembled WGS sequence"/>
</dbReference>
<protein>
    <submittedName>
        <fullName evidence="2">Helix-turn-helix domain-containing protein</fullName>
    </submittedName>
</protein>
<accession>A0A239N6D0</accession>
<evidence type="ECO:0000259" key="1">
    <source>
        <dbReference type="Pfam" id="PF17765"/>
    </source>
</evidence>
<organism evidence="2 3">
    <name type="scientific">Streptosporangium subroseum</name>
    <dbReference type="NCBI Taxonomy" id="106412"/>
    <lineage>
        <taxon>Bacteria</taxon>
        <taxon>Bacillati</taxon>
        <taxon>Actinomycetota</taxon>
        <taxon>Actinomycetes</taxon>
        <taxon>Streptosporangiales</taxon>
        <taxon>Streptosporangiaceae</taxon>
        <taxon>Streptosporangium</taxon>
    </lineage>
</organism>
<keyword evidence="3" id="KW-1185">Reference proteome</keyword>
<name>A0A239N6D0_9ACTN</name>
<dbReference type="Gene3D" id="3.30.450.180">
    <property type="match status" value="1"/>
</dbReference>
<feature type="domain" description="MmyB-like transcription regulator ligand binding" evidence="1">
    <location>
        <begin position="111"/>
        <end position="273"/>
    </location>
</feature>
<dbReference type="InterPro" id="IPR010982">
    <property type="entry name" value="Lambda_DNA-bd_dom_sf"/>
</dbReference>
<dbReference type="CDD" id="cd00093">
    <property type="entry name" value="HTH_XRE"/>
    <property type="match status" value="1"/>
</dbReference>